<reference evidence="1 2" key="1">
    <citation type="submission" date="2012-10" db="EMBL/GenBank/DDBJ databases">
        <authorList>
            <person name="Harkins D.M."/>
            <person name="Durkin A.S."/>
            <person name="Brinkac L.M."/>
            <person name="Selengut J.D."/>
            <person name="Sanka R."/>
            <person name="DePew J."/>
            <person name="Purushe J."/>
            <person name="Peacock S.J."/>
            <person name="Thaipadungpanit J."/>
            <person name="Wuthiekanun V.W."/>
            <person name="Day N.P."/>
            <person name="Vinetz J.M."/>
            <person name="Sutton G.G."/>
            <person name="Nelson W.C."/>
            <person name="Fouts D.E."/>
        </authorList>
    </citation>
    <scope>NUCLEOTIDE SEQUENCE [LARGE SCALE GENOMIC DNA]</scope>
    <source>
        <strain evidence="1 2">H1</strain>
    </source>
</reference>
<dbReference type="Proteomes" id="UP000006253">
    <property type="component" value="Unassembled WGS sequence"/>
</dbReference>
<evidence type="ECO:0000313" key="1">
    <source>
        <dbReference type="EMBL" id="EKO16399.1"/>
    </source>
</evidence>
<gene>
    <name evidence="1" type="ORF">LEP1GSC081_1326</name>
</gene>
<proteinExistence type="predicted"/>
<dbReference type="EMBL" id="AHMY02000026">
    <property type="protein sequence ID" value="EKO16399.1"/>
    <property type="molecule type" value="Genomic_DNA"/>
</dbReference>
<evidence type="ECO:0000313" key="2">
    <source>
        <dbReference type="Proteomes" id="UP000006253"/>
    </source>
</evidence>
<dbReference type="AlphaFoldDB" id="A0A0E2B550"/>
<accession>A0A0E2B550</accession>
<comment type="caution">
    <text evidence="1">The sequence shown here is derived from an EMBL/GenBank/DDBJ whole genome shotgun (WGS) entry which is preliminary data.</text>
</comment>
<name>A0A0E2B550_9LEPT</name>
<dbReference type="RefSeq" id="WP_004764986.1">
    <property type="nucleotide sequence ID" value="NZ_AHMY02000026.1"/>
</dbReference>
<sequence length="76" mass="8902">MKTEYFIYFRDPVGFAQVFRVWSRSLLGAKQRASRIFNSNQLTGPVLAIEIQEADSTDPFWVAHRFIRSKKWSSFA</sequence>
<protein>
    <submittedName>
        <fullName evidence="1">Uncharacterized protein</fullName>
    </submittedName>
</protein>
<organism evidence="1 2">
    <name type="scientific">Leptospira kirschneri str. H1</name>
    <dbReference type="NCBI Taxonomy" id="1049966"/>
    <lineage>
        <taxon>Bacteria</taxon>
        <taxon>Pseudomonadati</taxon>
        <taxon>Spirochaetota</taxon>
        <taxon>Spirochaetia</taxon>
        <taxon>Leptospirales</taxon>
        <taxon>Leptospiraceae</taxon>
        <taxon>Leptospira</taxon>
    </lineage>
</organism>